<dbReference type="Gene3D" id="2.60.120.10">
    <property type="entry name" value="Jelly Rolls"/>
    <property type="match status" value="1"/>
</dbReference>
<evidence type="ECO:0000256" key="2">
    <source>
        <dbReference type="PIRSR" id="PIRSR006232-1"/>
    </source>
</evidence>
<gene>
    <name evidence="6" type="ORF">EXE59_00635</name>
</gene>
<organism evidence="6 7">
    <name type="scientific">Nocardioides eburneiflavus</name>
    <dbReference type="NCBI Taxonomy" id="2518372"/>
    <lineage>
        <taxon>Bacteria</taxon>
        <taxon>Bacillati</taxon>
        <taxon>Actinomycetota</taxon>
        <taxon>Actinomycetes</taxon>
        <taxon>Propionibacteriales</taxon>
        <taxon>Nocardioidaceae</taxon>
        <taxon>Nocardioides</taxon>
    </lineage>
</organism>
<dbReference type="EMBL" id="SRRO01000001">
    <property type="protein sequence ID" value="TGN62624.1"/>
    <property type="molecule type" value="Genomic_DNA"/>
</dbReference>
<dbReference type="OrthoDB" id="321327at2"/>
<feature type="binding site" evidence="2">
    <location>
        <position position="104"/>
    </location>
    <ligand>
        <name>Fe cation</name>
        <dbReference type="ChEBI" id="CHEBI:24875"/>
    </ligand>
</feature>
<feature type="binding site" evidence="2">
    <location>
        <position position="106"/>
    </location>
    <ligand>
        <name>Fe cation</name>
        <dbReference type="ChEBI" id="CHEBI:24875"/>
    </ligand>
</feature>
<dbReference type="GO" id="GO:0046872">
    <property type="term" value="F:metal ion binding"/>
    <property type="evidence" value="ECO:0007669"/>
    <property type="project" value="UniProtKB-KW"/>
</dbReference>
<sequence>MTAQIDVLTSREVPLGGPRAMRVRRTLPQRHRSLIGAWCFVDHYGPDEVEHTGGMVVAPHPHTGLQTASWLFEGEIEHRDSAGNRAVVRPGELNLMTSGRGISHSEVSTEGTSVLHGAQLWIALPDGTRDTDPGFEHFAPQAVRGPGWEARVFLGSLLGAESPVATHTPLLGAEVMLATGKALEIEVDESFEHGVLLDVGVVDVDGTELKPSDLAYSAPGARTLTVTAHEEARLLVLGGPPFGEPIVMWWNFIGRTHEEIVGFREEWQEQIRGGRQVDGRFGVVDIDMDSIPAPEMPNVRLKLRH</sequence>
<dbReference type="Pfam" id="PF02678">
    <property type="entry name" value="Pirin"/>
    <property type="match status" value="1"/>
</dbReference>
<proteinExistence type="inferred from homology"/>
<dbReference type="CDD" id="cd02909">
    <property type="entry name" value="cupin_pirin_N"/>
    <property type="match status" value="1"/>
</dbReference>
<evidence type="ECO:0000313" key="6">
    <source>
        <dbReference type="EMBL" id="TGN62624.1"/>
    </source>
</evidence>
<evidence type="ECO:0000259" key="5">
    <source>
        <dbReference type="Pfam" id="PF05726"/>
    </source>
</evidence>
<dbReference type="PANTHER" id="PTHR13903">
    <property type="entry name" value="PIRIN-RELATED"/>
    <property type="match status" value="1"/>
</dbReference>
<dbReference type="AlphaFoldDB" id="A0A4Z1BY61"/>
<comment type="cofactor">
    <cofactor evidence="2">
        <name>Fe cation</name>
        <dbReference type="ChEBI" id="CHEBI:24875"/>
    </cofactor>
    <text evidence="2">Binds 1 Fe cation per subunit.</text>
</comment>
<accession>A0A4Z1BY61</accession>
<name>A0A4Z1BY61_9ACTN</name>
<evidence type="ECO:0000259" key="4">
    <source>
        <dbReference type="Pfam" id="PF02678"/>
    </source>
</evidence>
<comment type="similarity">
    <text evidence="1 3">Belongs to the pirin family.</text>
</comment>
<dbReference type="SUPFAM" id="SSF51182">
    <property type="entry name" value="RmlC-like cupins"/>
    <property type="match status" value="1"/>
</dbReference>
<keyword evidence="7" id="KW-1185">Reference proteome</keyword>
<dbReference type="PIRSF" id="PIRSF006232">
    <property type="entry name" value="Pirin"/>
    <property type="match status" value="1"/>
</dbReference>
<evidence type="ECO:0000256" key="3">
    <source>
        <dbReference type="RuleBase" id="RU003457"/>
    </source>
</evidence>
<dbReference type="InterPro" id="IPR008778">
    <property type="entry name" value="Pirin_C_dom"/>
</dbReference>
<feature type="binding site" evidence="2">
    <location>
        <position position="62"/>
    </location>
    <ligand>
        <name>Fe cation</name>
        <dbReference type="ChEBI" id="CHEBI:24875"/>
    </ligand>
</feature>
<feature type="binding site" evidence="2">
    <location>
        <position position="60"/>
    </location>
    <ligand>
        <name>Fe cation</name>
        <dbReference type="ChEBI" id="CHEBI:24875"/>
    </ligand>
</feature>
<protein>
    <submittedName>
        <fullName evidence="6">Pirin family protein</fullName>
    </submittedName>
</protein>
<dbReference type="Proteomes" id="UP000297496">
    <property type="component" value="Unassembled WGS sequence"/>
</dbReference>
<dbReference type="InterPro" id="IPR012093">
    <property type="entry name" value="Pirin"/>
</dbReference>
<dbReference type="Pfam" id="PF05726">
    <property type="entry name" value="Pirin_C"/>
    <property type="match status" value="1"/>
</dbReference>
<comment type="caution">
    <text evidence="6">The sequence shown here is derived from an EMBL/GenBank/DDBJ whole genome shotgun (WGS) entry which is preliminary data.</text>
</comment>
<dbReference type="InterPro" id="IPR014710">
    <property type="entry name" value="RmlC-like_jellyroll"/>
</dbReference>
<keyword evidence="2" id="KW-0408">Iron</keyword>
<keyword evidence="2" id="KW-0479">Metal-binding</keyword>
<dbReference type="InterPro" id="IPR011051">
    <property type="entry name" value="RmlC_Cupin_sf"/>
</dbReference>
<dbReference type="RefSeq" id="WP_135837174.1">
    <property type="nucleotide sequence ID" value="NZ_SRRO01000001.1"/>
</dbReference>
<dbReference type="InterPro" id="IPR003829">
    <property type="entry name" value="Pirin_N_dom"/>
</dbReference>
<reference evidence="6 7" key="1">
    <citation type="submission" date="2019-04" db="EMBL/GenBank/DDBJ databases">
        <title>Three New Species of Nocardioides, Nocardioides euryhalodurans sp. nov., Nocardioides seonyuensis sp. nov. and Nocardioides eburneoflavus sp. nov. Isolated from Soil.</title>
        <authorList>
            <person name="Roh S.G."/>
            <person name="Lee C."/>
            <person name="Kim M.-K."/>
            <person name="Kim S.B."/>
        </authorList>
    </citation>
    <scope>NUCLEOTIDE SEQUENCE [LARGE SCALE GENOMIC DNA]</scope>
    <source>
        <strain evidence="6 7">MMS17-SY213</strain>
    </source>
</reference>
<dbReference type="PANTHER" id="PTHR13903:SF8">
    <property type="entry name" value="PIRIN"/>
    <property type="match status" value="1"/>
</dbReference>
<feature type="domain" description="Pirin N-terminal" evidence="4">
    <location>
        <begin position="21"/>
        <end position="122"/>
    </location>
</feature>
<feature type="domain" description="Pirin C-terminal" evidence="5">
    <location>
        <begin position="174"/>
        <end position="269"/>
    </location>
</feature>
<evidence type="ECO:0000313" key="7">
    <source>
        <dbReference type="Proteomes" id="UP000297496"/>
    </source>
</evidence>
<evidence type="ECO:0000256" key="1">
    <source>
        <dbReference type="ARBA" id="ARBA00008416"/>
    </source>
</evidence>